<feature type="compositionally biased region" description="Polar residues" evidence="6">
    <location>
        <begin position="141"/>
        <end position="162"/>
    </location>
</feature>
<dbReference type="InterPro" id="IPR024097">
    <property type="entry name" value="bHLH_ZIP_TF"/>
</dbReference>
<evidence type="ECO:0000256" key="6">
    <source>
        <dbReference type="SAM" id="MobiDB-lite"/>
    </source>
</evidence>
<protein>
    <recommendedName>
        <fullName evidence="7">BHLH domain-containing protein</fullName>
    </recommendedName>
</protein>
<dbReference type="PROSITE" id="PS51257">
    <property type="entry name" value="PROKAR_LIPOPROTEIN"/>
    <property type="match status" value="1"/>
</dbReference>
<dbReference type="PANTHER" id="PTHR12565:SF184">
    <property type="entry name" value="BHLH TRANSCRIPTION FACTOR"/>
    <property type="match status" value="1"/>
</dbReference>
<keyword evidence="9" id="KW-1185">Reference proteome</keyword>
<comment type="subcellular location">
    <subcellularLocation>
        <location evidence="1">Nucleus</location>
    </subcellularLocation>
</comment>
<sequence length="376" mass="39896">MCHCRDTHLEPALSSLASSSSCNAPLGNEGVVISELSGRLCSICNSGEISPPSRYQSANTSCYSAPLDSPPKLILSTLGHQQQGRAPLPMPRNQTAAEQFPPFPADSGFAERAARLSYFGATSGGGLGAQFGLPEVGKLSKVSSSQSPTAASRQQMGASNSGKEAPVTDAEGSKTETRSKLGGWTSGSSTPDESSSMSDRMTTSRAETNSRKRKSAPKGKAKGAPLTSSNTNPLKLSGLGDSDTKRCRPAETNATAVEPKKQNSAKPSEPPKDYVHDRARRGEATASHSLAERVRREKISERTKLLQDLVPGCSKVTGKAVMLDETIDYVRALQRQVEFLSMKLATLNPQLDFSCAQQPLQSMVANGPDVHGSLFR</sequence>
<evidence type="ECO:0000259" key="7">
    <source>
        <dbReference type="PROSITE" id="PS50888"/>
    </source>
</evidence>
<dbReference type="EMBL" id="CP097510">
    <property type="protein sequence ID" value="URE34277.1"/>
    <property type="molecule type" value="Genomic_DNA"/>
</dbReference>
<feature type="compositionally biased region" description="Basic residues" evidence="6">
    <location>
        <begin position="211"/>
        <end position="221"/>
    </location>
</feature>
<keyword evidence="4" id="KW-0804">Transcription</keyword>
<evidence type="ECO:0000256" key="1">
    <source>
        <dbReference type="ARBA" id="ARBA00004123"/>
    </source>
</evidence>
<dbReference type="EMBL" id="CP097510">
    <property type="protein sequence ID" value="URE34276.1"/>
    <property type="molecule type" value="Genomic_DNA"/>
</dbReference>
<dbReference type="AlphaFoldDB" id="A0A9E7HQ05"/>
<name>A0A9E7HQ05_9LILI</name>
<evidence type="ECO:0000313" key="9">
    <source>
        <dbReference type="Proteomes" id="UP001055439"/>
    </source>
</evidence>
<reference evidence="8" key="1">
    <citation type="submission" date="2022-05" db="EMBL/GenBank/DDBJ databases">
        <title>The Musa troglodytarum L. genome provides insights into the mechanism of non-climacteric behaviour and enrichment of carotenoids.</title>
        <authorList>
            <person name="Wang J."/>
        </authorList>
    </citation>
    <scope>NUCLEOTIDE SEQUENCE</scope>
    <source>
        <tissue evidence="8">Leaf</tissue>
    </source>
</reference>
<dbReference type="InterPro" id="IPR011598">
    <property type="entry name" value="bHLH_dom"/>
</dbReference>
<gene>
    <name evidence="8" type="ORF">MUK42_06832</name>
</gene>
<dbReference type="SMART" id="SM00353">
    <property type="entry name" value="HLH"/>
    <property type="match status" value="1"/>
</dbReference>
<evidence type="ECO:0000256" key="2">
    <source>
        <dbReference type="ARBA" id="ARBA00005510"/>
    </source>
</evidence>
<dbReference type="SUPFAM" id="SSF47459">
    <property type="entry name" value="HLH, helix-loop-helix DNA-binding domain"/>
    <property type="match status" value="1"/>
</dbReference>
<dbReference type="GO" id="GO:0003700">
    <property type="term" value="F:DNA-binding transcription factor activity"/>
    <property type="evidence" value="ECO:0007669"/>
    <property type="project" value="TreeGrafter"/>
</dbReference>
<keyword evidence="3" id="KW-0805">Transcription regulation</keyword>
<feature type="region of interest" description="Disordered" evidence="6">
    <location>
        <begin position="82"/>
        <end position="106"/>
    </location>
</feature>
<dbReference type="Proteomes" id="UP001055439">
    <property type="component" value="Chromosome 8"/>
</dbReference>
<accession>A0A9E7HQ05</accession>
<feature type="region of interest" description="Disordered" evidence="6">
    <location>
        <begin position="140"/>
        <end position="295"/>
    </location>
</feature>
<dbReference type="CDD" id="cd18919">
    <property type="entry name" value="bHLH_AtBPE_like"/>
    <property type="match status" value="1"/>
</dbReference>
<comment type="similarity">
    <text evidence="2">Belongs to the bHLH protein family.</text>
</comment>
<keyword evidence="5" id="KW-0539">Nucleus</keyword>
<feature type="domain" description="BHLH" evidence="7">
    <location>
        <begin position="283"/>
        <end position="333"/>
    </location>
</feature>
<proteinExistence type="inferred from homology"/>
<evidence type="ECO:0000313" key="8">
    <source>
        <dbReference type="EMBL" id="URE34277.1"/>
    </source>
</evidence>
<dbReference type="InterPro" id="IPR036638">
    <property type="entry name" value="HLH_DNA-bd_sf"/>
</dbReference>
<dbReference type="OrthoDB" id="775589at2759"/>
<dbReference type="PROSITE" id="PS50888">
    <property type="entry name" value="BHLH"/>
    <property type="match status" value="1"/>
</dbReference>
<feature type="compositionally biased region" description="Low complexity" evidence="6">
    <location>
        <begin position="186"/>
        <end position="205"/>
    </location>
</feature>
<feature type="compositionally biased region" description="Basic and acidic residues" evidence="6">
    <location>
        <begin position="269"/>
        <end position="283"/>
    </location>
</feature>
<evidence type="ECO:0000256" key="5">
    <source>
        <dbReference type="ARBA" id="ARBA00023242"/>
    </source>
</evidence>
<dbReference type="Gene3D" id="4.10.280.10">
    <property type="entry name" value="Helix-loop-helix DNA-binding domain"/>
    <property type="match status" value="1"/>
</dbReference>
<dbReference type="Pfam" id="PF00010">
    <property type="entry name" value="HLH"/>
    <property type="match status" value="1"/>
</dbReference>
<dbReference type="PANTHER" id="PTHR12565">
    <property type="entry name" value="STEROL REGULATORY ELEMENT-BINDING PROTEIN"/>
    <property type="match status" value="1"/>
</dbReference>
<dbReference type="GO" id="GO:0005634">
    <property type="term" value="C:nucleus"/>
    <property type="evidence" value="ECO:0007669"/>
    <property type="project" value="UniProtKB-SubCell"/>
</dbReference>
<evidence type="ECO:0000256" key="4">
    <source>
        <dbReference type="ARBA" id="ARBA00023163"/>
    </source>
</evidence>
<dbReference type="GO" id="GO:0046983">
    <property type="term" value="F:protein dimerization activity"/>
    <property type="evidence" value="ECO:0007669"/>
    <property type="project" value="InterPro"/>
</dbReference>
<evidence type="ECO:0000256" key="3">
    <source>
        <dbReference type="ARBA" id="ARBA00023015"/>
    </source>
</evidence>
<organism evidence="8 9">
    <name type="scientific">Musa troglodytarum</name>
    <name type="common">fe'i banana</name>
    <dbReference type="NCBI Taxonomy" id="320322"/>
    <lineage>
        <taxon>Eukaryota</taxon>
        <taxon>Viridiplantae</taxon>
        <taxon>Streptophyta</taxon>
        <taxon>Embryophyta</taxon>
        <taxon>Tracheophyta</taxon>
        <taxon>Spermatophyta</taxon>
        <taxon>Magnoliopsida</taxon>
        <taxon>Liliopsida</taxon>
        <taxon>Zingiberales</taxon>
        <taxon>Musaceae</taxon>
        <taxon>Musa</taxon>
    </lineage>
</organism>
<dbReference type="FunFam" id="4.10.280.10:FF:000002">
    <property type="entry name" value="Basic helix-loop-helix transcription factor"/>
    <property type="match status" value="1"/>
</dbReference>